<organism evidence="2 3">
    <name type="scientific">Prorocentrum cordatum</name>
    <dbReference type="NCBI Taxonomy" id="2364126"/>
    <lineage>
        <taxon>Eukaryota</taxon>
        <taxon>Sar</taxon>
        <taxon>Alveolata</taxon>
        <taxon>Dinophyceae</taxon>
        <taxon>Prorocentrales</taxon>
        <taxon>Prorocentraceae</taxon>
        <taxon>Prorocentrum</taxon>
    </lineage>
</organism>
<evidence type="ECO:0000313" key="2">
    <source>
        <dbReference type="EMBL" id="CAK0817570.1"/>
    </source>
</evidence>
<sequence length="218" mass="22366">MSAAALPAQPGPLRPAVGPEGTAPKERTGRPSPPPPGLWLAAHGQHPAGEAAAPAGLGPPPTTAGPAELGEGGARGARALPRGHAAALWARMDDGALLAVPPGLAPPPGAPSHGSSLHAARRCTPCNWFWKPGGCQLGASCSCCHACPAEALRQRKWTKKERVKREAALLRLRELSGFFAAPFPPLSEAVWSCGPEGPWSLTLGCLGDACDDAREESM</sequence>
<feature type="region of interest" description="Disordered" evidence="1">
    <location>
        <begin position="1"/>
        <end position="77"/>
    </location>
</feature>
<proteinExistence type="predicted"/>
<reference evidence="2" key="1">
    <citation type="submission" date="2023-10" db="EMBL/GenBank/DDBJ databases">
        <authorList>
            <person name="Chen Y."/>
            <person name="Shah S."/>
            <person name="Dougan E. K."/>
            <person name="Thang M."/>
            <person name="Chan C."/>
        </authorList>
    </citation>
    <scope>NUCLEOTIDE SEQUENCE [LARGE SCALE GENOMIC DNA]</scope>
</reference>
<dbReference type="Proteomes" id="UP001189429">
    <property type="component" value="Unassembled WGS sequence"/>
</dbReference>
<accession>A0ABN9REX3</accession>
<evidence type="ECO:0000256" key="1">
    <source>
        <dbReference type="SAM" id="MobiDB-lite"/>
    </source>
</evidence>
<feature type="compositionally biased region" description="Low complexity" evidence="1">
    <location>
        <begin position="41"/>
        <end position="56"/>
    </location>
</feature>
<evidence type="ECO:0000313" key="3">
    <source>
        <dbReference type="Proteomes" id="UP001189429"/>
    </source>
</evidence>
<protein>
    <recommendedName>
        <fullName evidence="4">C3H1-type domain-containing protein</fullName>
    </recommendedName>
</protein>
<dbReference type="EMBL" id="CAUYUJ010006498">
    <property type="protein sequence ID" value="CAK0817570.1"/>
    <property type="molecule type" value="Genomic_DNA"/>
</dbReference>
<gene>
    <name evidence="2" type="ORF">PCOR1329_LOCUS20135</name>
</gene>
<comment type="caution">
    <text evidence="2">The sequence shown here is derived from an EMBL/GenBank/DDBJ whole genome shotgun (WGS) entry which is preliminary data.</text>
</comment>
<evidence type="ECO:0008006" key="4">
    <source>
        <dbReference type="Google" id="ProtNLM"/>
    </source>
</evidence>
<name>A0ABN9REX3_9DINO</name>
<keyword evidence="3" id="KW-1185">Reference proteome</keyword>